<evidence type="ECO:0000256" key="1">
    <source>
        <dbReference type="ARBA" id="ARBA00023125"/>
    </source>
</evidence>
<evidence type="ECO:0008006" key="5">
    <source>
        <dbReference type="Google" id="ProtNLM"/>
    </source>
</evidence>
<reference evidence="3 4" key="1">
    <citation type="submission" date="2012-08" db="EMBL/GenBank/DDBJ databases">
        <title>Oryza genome evolution.</title>
        <authorList>
            <person name="Wing R.A."/>
        </authorList>
    </citation>
    <scope>NUCLEOTIDE SEQUENCE</scope>
</reference>
<dbReference type="GO" id="GO:0003697">
    <property type="term" value="F:single-stranded DNA binding"/>
    <property type="evidence" value="ECO:0007669"/>
    <property type="project" value="InterPro"/>
</dbReference>
<dbReference type="EnsemblPlants" id="LPERR03G21560.1">
    <property type="protein sequence ID" value="LPERR03G21560.1"/>
    <property type="gene ID" value="LPERR03G21560"/>
</dbReference>
<evidence type="ECO:0000313" key="3">
    <source>
        <dbReference type="EnsemblPlants" id="LPERR03G21560.1"/>
    </source>
</evidence>
<dbReference type="InterPro" id="IPR012340">
    <property type="entry name" value="NA-bd_OB-fold"/>
</dbReference>
<dbReference type="AlphaFoldDB" id="A0A0D9VWD2"/>
<protein>
    <recommendedName>
        <fullName evidence="5">Protein OSB1, mitochondrial</fullName>
    </recommendedName>
</protein>
<dbReference type="InterPro" id="IPR000424">
    <property type="entry name" value="Primosome_PriB/ssb"/>
</dbReference>
<dbReference type="PANTHER" id="PTHR10302:SF18">
    <property type="entry name" value="PROTEIN OSB1, MITOCHONDRIAL"/>
    <property type="match status" value="1"/>
</dbReference>
<dbReference type="HOGENOM" id="CLU_049248_0_0_1"/>
<dbReference type="PANTHER" id="PTHR10302">
    <property type="entry name" value="SINGLE-STRANDED DNA-BINDING PROTEIN"/>
    <property type="match status" value="1"/>
</dbReference>
<dbReference type="eggNOG" id="ENOG502S048">
    <property type="taxonomic scope" value="Eukaryota"/>
</dbReference>
<dbReference type="Proteomes" id="UP000032180">
    <property type="component" value="Chromosome 3"/>
</dbReference>
<evidence type="ECO:0000256" key="2">
    <source>
        <dbReference type="PROSITE-ProRule" id="PRU00252"/>
    </source>
</evidence>
<sequence length="284" mass="32613">MLRSLAAAARSPASLRRFLHAAGGGGGEEVESVAYRMSMLRAPPVVRKAGLPTSSCSLIGRVRAPVRPFADSSDELPRAFTFLSVPCSSLRSSTSSHFCVTLHFKGEMANVGLKHLKQNDLVYVSGTLDSYHKVDPSGEKHIFYKIHVTDLNYVLDQNRRHQDKENSSDKSSTISTSDEMLLEKEYVDRLHLWQVFFANPYEWWDNRQSKPYFRYPDFKHKDTREKLWLRADDPPWVRRQLKLHDLEKAENGFRDGSRIQKNHTWKSQDFDCSDDDELLYSSGV</sequence>
<dbReference type="InterPro" id="IPR011344">
    <property type="entry name" value="ssDNA-bd"/>
</dbReference>
<keyword evidence="4" id="KW-1185">Reference proteome</keyword>
<dbReference type="STRING" id="77586.A0A0D9VWD2"/>
<name>A0A0D9VWD2_9ORYZ</name>
<accession>A0A0D9VWD2</accession>
<proteinExistence type="predicted"/>
<keyword evidence="1 2" id="KW-0238">DNA-binding</keyword>
<reference evidence="4" key="2">
    <citation type="submission" date="2013-12" db="EMBL/GenBank/DDBJ databases">
        <authorList>
            <person name="Yu Y."/>
            <person name="Lee S."/>
            <person name="de Baynast K."/>
            <person name="Wissotski M."/>
            <person name="Liu L."/>
            <person name="Talag J."/>
            <person name="Goicoechea J."/>
            <person name="Angelova A."/>
            <person name="Jetty R."/>
            <person name="Kudrna D."/>
            <person name="Golser W."/>
            <person name="Rivera L."/>
            <person name="Zhang J."/>
            <person name="Wing R."/>
        </authorList>
    </citation>
    <scope>NUCLEOTIDE SEQUENCE</scope>
</reference>
<dbReference type="Gramene" id="LPERR03G21560.1">
    <property type="protein sequence ID" value="LPERR03G21560.1"/>
    <property type="gene ID" value="LPERR03G21560"/>
</dbReference>
<evidence type="ECO:0000313" key="4">
    <source>
        <dbReference type="Proteomes" id="UP000032180"/>
    </source>
</evidence>
<dbReference type="GO" id="GO:0042645">
    <property type="term" value="C:mitochondrial nucleoid"/>
    <property type="evidence" value="ECO:0007669"/>
    <property type="project" value="TreeGrafter"/>
</dbReference>
<dbReference type="SUPFAM" id="SSF50249">
    <property type="entry name" value="Nucleic acid-binding proteins"/>
    <property type="match status" value="1"/>
</dbReference>
<reference evidence="3" key="3">
    <citation type="submission" date="2015-04" db="UniProtKB">
        <authorList>
            <consortium name="EnsemblPlants"/>
        </authorList>
    </citation>
    <scope>IDENTIFICATION</scope>
</reference>
<organism evidence="3 4">
    <name type="scientific">Leersia perrieri</name>
    <dbReference type="NCBI Taxonomy" id="77586"/>
    <lineage>
        <taxon>Eukaryota</taxon>
        <taxon>Viridiplantae</taxon>
        <taxon>Streptophyta</taxon>
        <taxon>Embryophyta</taxon>
        <taxon>Tracheophyta</taxon>
        <taxon>Spermatophyta</taxon>
        <taxon>Magnoliopsida</taxon>
        <taxon>Liliopsida</taxon>
        <taxon>Poales</taxon>
        <taxon>Poaceae</taxon>
        <taxon>BOP clade</taxon>
        <taxon>Oryzoideae</taxon>
        <taxon>Oryzeae</taxon>
        <taxon>Oryzinae</taxon>
        <taxon>Leersia</taxon>
    </lineage>
</organism>
<dbReference type="GO" id="GO:0006264">
    <property type="term" value="P:mitochondrial DNA replication"/>
    <property type="evidence" value="ECO:0007669"/>
    <property type="project" value="TreeGrafter"/>
</dbReference>
<dbReference type="PROSITE" id="PS50935">
    <property type="entry name" value="SSB"/>
    <property type="match status" value="1"/>
</dbReference>